<evidence type="ECO:0000259" key="3">
    <source>
        <dbReference type="Pfam" id="PF12146"/>
    </source>
</evidence>
<dbReference type="Gene3D" id="3.40.50.1820">
    <property type="entry name" value="alpha/beta hydrolase"/>
    <property type="match status" value="1"/>
</dbReference>
<accession>A0ABT8Q6V5</accession>
<gene>
    <name evidence="4" type="ORF">Q0N36_10510</name>
</gene>
<feature type="signal peptide" evidence="2">
    <location>
        <begin position="1"/>
        <end position="27"/>
    </location>
</feature>
<dbReference type="Proteomes" id="UP001174347">
    <property type="component" value="Unassembled WGS sequence"/>
</dbReference>
<reference evidence="4" key="1">
    <citation type="submission" date="2023-07" db="EMBL/GenBank/DDBJ databases">
        <title>Insights into the diversity of cutaneous corynebacteria.</title>
        <authorList>
            <person name="Bruggemann H."/>
            <person name="Poehlein A."/>
        </authorList>
    </citation>
    <scope>NUCLEOTIDE SEQUENCE</scope>
    <source>
        <strain evidence="4">P7_F1</strain>
    </source>
</reference>
<comment type="caution">
    <text evidence="4">The sequence shown here is derived from an EMBL/GenBank/DDBJ whole genome shotgun (WGS) entry which is preliminary data.</text>
</comment>
<organism evidence="4 5">
    <name type="scientific">Corynebacterium kefirresidentii</name>
    <dbReference type="NCBI Taxonomy" id="1979527"/>
    <lineage>
        <taxon>Bacteria</taxon>
        <taxon>Bacillati</taxon>
        <taxon>Actinomycetota</taxon>
        <taxon>Actinomycetes</taxon>
        <taxon>Mycobacteriales</taxon>
        <taxon>Corynebacteriaceae</taxon>
        <taxon>Corynebacterium</taxon>
    </lineage>
</organism>
<keyword evidence="4" id="KW-0378">Hydrolase</keyword>
<evidence type="ECO:0000313" key="5">
    <source>
        <dbReference type="Proteomes" id="UP001174347"/>
    </source>
</evidence>
<protein>
    <submittedName>
        <fullName evidence="4">Alpha/beta hydrolase</fullName>
    </submittedName>
</protein>
<name>A0ABT8Q6V5_9CORY</name>
<dbReference type="EMBL" id="JAUKFM010000008">
    <property type="protein sequence ID" value="MDN8620998.1"/>
    <property type="molecule type" value="Genomic_DNA"/>
</dbReference>
<sequence length="390" mass="42349">MRYNTKEETVMMKKHVTACLTAAAVMAAPVAVSGTFTVGAAAQEAPAPTADQKPDVLGRPTVSDKQVSDEDGYFDSQRGQGVKIYYRKQKVANPRGAVVLAHGVSEHSGRYDYVAKRLLDAGYNVYRVDHRGHGKSAGGSVPMGHIDNFQYILDDFDRVVDMAKEENQGVKTFLLGHSMGSLTVEAYGIREPGKVDGIITNGGGAPLNLSGKNVAGKNITPDDISETQKKLDPTIFERLPLAQLTSFNANYAQNLIPHRTEIGAQSPEWSKDIQLSNPFTDGISTNQAVKDEYASSPLIAQKTSAGTALQLAAIANYDAVNADLFTAPTLIMHGTKDGIVPPYFSQDWYNSISSKDVEYVTWEGQKHEVFNEPAADQALDTVVDWLDRHA</sequence>
<keyword evidence="2" id="KW-0732">Signal</keyword>
<dbReference type="SUPFAM" id="SSF53474">
    <property type="entry name" value="alpha/beta-Hydrolases"/>
    <property type="match status" value="1"/>
</dbReference>
<feature type="region of interest" description="Disordered" evidence="1">
    <location>
        <begin position="45"/>
        <end position="75"/>
    </location>
</feature>
<evidence type="ECO:0000256" key="2">
    <source>
        <dbReference type="SAM" id="SignalP"/>
    </source>
</evidence>
<dbReference type="InterPro" id="IPR022742">
    <property type="entry name" value="Hydrolase_4"/>
</dbReference>
<dbReference type="Pfam" id="PF12146">
    <property type="entry name" value="Hydrolase_4"/>
    <property type="match status" value="1"/>
</dbReference>
<evidence type="ECO:0000256" key="1">
    <source>
        <dbReference type="SAM" id="MobiDB-lite"/>
    </source>
</evidence>
<feature type="domain" description="Serine aminopeptidase S33" evidence="3">
    <location>
        <begin position="93"/>
        <end position="373"/>
    </location>
</feature>
<evidence type="ECO:0000313" key="4">
    <source>
        <dbReference type="EMBL" id="MDN8620998.1"/>
    </source>
</evidence>
<dbReference type="RefSeq" id="WP_239208094.1">
    <property type="nucleotide sequence ID" value="NZ_JAKRDS010000005.1"/>
</dbReference>
<dbReference type="InterPro" id="IPR051044">
    <property type="entry name" value="MAG_DAG_Lipase"/>
</dbReference>
<dbReference type="InterPro" id="IPR029058">
    <property type="entry name" value="AB_hydrolase_fold"/>
</dbReference>
<proteinExistence type="predicted"/>
<keyword evidence="5" id="KW-1185">Reference proteome</keyword>
<feature type="chain" id="PRO_5046194504" evidence="2">
    <location>
        <begin position="28"/>
        <end position="390"/>
    </location>
</feature>
<dbReference type="PANTHER" id="PTHR11614">
    <property type="entry name" value="PHOSPHOLIPASE-RELATED"/>
    <property type="match status" value="1"/>
</dbReference>
<dbReference type="GO" id="GO:0016787">
    <property type="term" value="F:hydrolase activity"/>
    <property type="evidence" value="ECO:0007669"/>
    <property type="project" value="UniProtKB-KW"/>
</dbReference>